<dbReference type="GO" id="GO:0009052">
    <property type="term" value="P:pentose-phosphate shunt, non-oxidative branch"/>
    <property type="evidence" value="ECO:0007669"/>
    <property type="project" value="TreeGrafter"/>
</dbReference>
<dbReference type="eggNOG" id="COG0698">
    <property type="taxonomic scope" value="Bacteria"/>
</dbReference>
<dbReference type="InterPro" id="IPR004785">
    <property type="entry name" value="RpiB"/>
</dbReference>
<comment type="similarity">
    <text evidence="1">Belongs to the LacAB/RpiB family.</text>
</comment>
<dbReference type="HOGENOM" id="CLU_091396_4_1_9"/>
<dbReference type="GO" id="GO:0004751">
    <property type="term" value="F:ribose-5-phosphate isomerase activity"/>
    <property type="evidence" value="ECO:0007669"/>
    <property type="project" value="TreeGrafter"/>
</dbReference>
<dbReference type="Gene3D" id="3.40.1400.10">
    <property type="entry name" value="Sugar-phosphate isomerase, RpiB/LacA/LacB"/>
    <property type="match status" value="1"/>
</dbReference>
<sequence>MLALGCDHGGYELMQEVKKHLDEQGIAYKDLGCYSTESVNYPDYAHKVGEAIQSGECEQGILICGTGIGISIAANKMKGIRAALCSDCYSAQMTREHNNANVLAMGGRVLGTGLALKIVDTFLATPFSDEDRHKARIAMLED</sequence>
<feature type="binding site" evidence="4">
    <location>
        <position position="136"/>
    </location>
    <ligand>
        <name>D-ribulose 5-phosphate</name>
        <dbReference type="ChEBI" id="CHEBI:58121"/>
    </ligand>
</feature>
<organism evidence="5 6">
    <name type="scientific">Eubacterium cellulosolvens (strain ATCC 43171 / JCM 9499 / 6)</name>
    <name type="common">Cillobacterium cellulosolvens</name>
    <dbReference type="NCBI Taxonomy" id="633697"/>
    <lineage>
        <taxon>Bacteria</taxon>
        <taxon>Bacillati</taxon>
        <taxon>Bacillota</taxon>
        <taxon>Clostridia</taxon>
        <taxon>Eubacteriales</taxon>
        <taxon>Eubacteriaceae</taxon>
        <taxon>Eubacterium</taxon>
    </lineage>
</organism>
<reference evidence="5 6" key="1">
    <citation type="submission" date="2010-08" db="EMBL/GenBank/DDBJ databases">
        <authorList>
            <consortium name="US DOE Joint Genome Institute (JGI-PGF)"/>
            <person name="Lucas S."/>
            <person name="Copeland A."/>
            <person name="Lapidus A."/>
            <person name="Cheng J.-F."/>
            <person name="Bruce D."/>
            <person name="Goodwin L."/>
            <person name="Pitluck S."/>
            <person name="Land M.L."/>
            <person name="Hauser L."/>
            <person name="Chang Y.-J."/>
            <person name="Anderson I.J."/>
            <person name="Johnson E."/>
            <person name="Mulhopadhyay B."/>
            <person name="Kyrpides N."/>
            <person name="Woyke T.J."/>
        </authorList>
    </citation>
    <scope>NUCLEOTIDE SEQUENCE [LARGE SCALE GENOMIC DNA]</scope>
    <source>
        <strain evidence="5 6">6</strain>
    </source>
</reference>
<dbReference type="PIRSF" id="PIRSF005384">
    <property type="entry name" value="RpiB_LacA_B"/>
    <property type="match status" value="1"/>
</dbReference>
<dbReference type="AlphaFoldDB" id="I5AT02"/>
<feature type="active site" description="Proton donor" evidence="3">
    <location>
        <position position="97"/>
    </location>
</feature>
<dbReference type="PANTHER" id="PTHR30345:SF0">
    <property type="entry name" value="DNA DAMAGE-REPAIR_TOLERATION PROTEIN DRT102"/>
    <property type="match status" value="1"/>
</dbReference>
<evidence type="ECO:0000313" key="5">
    <source>
        <dbReference type="EMBL" id="EIM56925.1"/>
    </source>
</evidence>
<dbReference type="STRING" id="633697.EubceDRAFT1_1108"/>
<feature type="active site" description="Proton acceptor" evidence="3">
    <location>
        <position position="64"/>
    </location>
</feature>
<feature type="binding site" evidence="4">
    <location>
        <position position="132"/>
    </location>
    <ligand>
        <name>D-ribulose 5-phosphate</name>
        <dbReference type="ChEBI" id="CHEBI:58121"/>
    </ligand>
</feature>
<dbReference type="PANTHER" id="PTHR30345">
    <property type="entry name" value="RIBOSE-5-PHOSPHATE ISOMERASE B"/>
    <property type="match status" value="1"/>
</dbReference>
<dbReference type="NCBIfam" id="TIGR01120">
    <property type="entry name" value="rpiB"/>
    <property type="match status" value="1"/>
</dbReference>
<dbReference type="NCBIfam" id="NF004051">
    <property type="entry name" value="PRK05571.1"/>
    <property type="match status" value="1"/>
</dbReference>
<keyword evidence="2 5" id="KW-0413">Isomerase</keyword>
<dbReference type="InterPro" id="IPR003500">
    <property type="entry name" value="RpiB_LacA_LacB"/>
</dbReference>
<feature type="binding site" evidence="4">
    <location>
        <position position="98"/>
    </location>
    <ligand>
        <name>D-ribulose 5-phosphate</name>
        <dbReference type="ChEBI" id="CHEBI:58121"/>
    </ligand>
</feature>
<evidence type="ECO:0000313" key="6">
    <source>
        <dbReference type="Proteomes" id="UP000005753"/>
    </source>
</evidence>
<protein>
    <submittedName>
        <fullName evidence="5">Ribose 5-phosphate isomerase B</fullName>
    </submittedName>
</protein>
<dbReference type="Proteomes" id="UP000005753">
    <property type="component" value="Chromosome"/>
</dbReference>
<dbReference type="NCBIfam" id="TIGR00689">
    <property type="entry name" value="rpiB_lacA_lacB"/>
    <property type="match status" value="1"/>
</dbReference>
<dbReference type="OrthoDB" id="1778624at2"/>
<dbReference type="SUPFAM" id="SSF89623">
    <property type="entry name" value="Ribose/Galactose isomerase RpiB/AlsB"/>
    <property type="match status" value="1"/>
</dbReference>
<dbReference type="InterPro" id="IPR036569">
    <property type="entry name" value="RpiB_LacA_LacB_sf"/>
</dbReference>
<name>I5AT02_EUBC6</name>
<evidence type="ECO:0000256" key="4">
    <source>
        <dbReference type="PIRSR" id="PIRSR005384-2"/>
    </source>
</evidence>
<evidence type="ECO:0000256" key="1">
    <source>
        <dbReference type="ARBA" id="ARBA00008754"/>
    </source>
</evidence>
<evidence type="ECO:0000256" key="2">
    <source>
        <dbReference type="ARBA" id="ARBA00023235"/>
    </source>
</evidence>
<evidence type="ECO:0000256" key="3">
    <source>
        <dbReference type="PIRSR" id="PIRSR005384-1"/>
    </source>
</evidence>
<dbReference type="EMBL" id="CM001487">
    <property type="protein sequence ID" value="EIM56925.1"/>
    <property type="molecule type" value="Genomic_DNA"/>
</dbReference>
<proteinExistence type="inferred from homology"/>
<feature type="binding site" evidence="4">
    <location>
        <begin position="7"/>
        <end position="8"/>
    </location>
    <ligand>
        <name>D-ribulose 5-phosphate</name>
        <dbReference type="ChEBI" id="CHEBI:58121"/>
    </ligand>
</feature>
<feature type="binding site" evidence="4">
    <location>
        <position position="108"/>
    </location>
    <ligand>
        <name>D-ribulose 5-phosphate</name>
        <dbReference type="ChEBI" id="CHEBI:58121"/>
    </ligand>
</feature>
<feature type="binding site" evidence="4">
    <location>
        <begin position="65"/>
        <end position="69"/>
    </location>
    <ligand>
        <name>D-ribulose 5-phosphate</name>
        <dbReference type="ChEBI" id="CHEBI:58121"/>
    </ligand>
</feature>
<accession>I5AT02</accession>
<reference evidence="5 6" key="2">
    <citation type="submission" date="2012-02" db="EMBL/GenBank/DDBJ databases">
        <title>Improved High-Quality Draft sequence of Eubacterium cellulosolvens 6.</title>
        <authorList>
            <consortium name="US DOE Joint Genome Institute"/>
            <person name="Lucas S."/>
            <person name="Han J."/>
            <person name="Lapidus A."/>
            <person name="Cheng J.-F."/>
            <person name="Goodwin L."/>
            <person name="Pitluck S."/>
            <person name="Peters L."/>
            <person name="Mikhailova N."/>
            <person name="Gu W."/>
            <person name="Detter J.C."/>
            <person name="Han C."/>
            <person name="Tapia R."/>
            <person name="Land M."/>
            <person name="Hauser L."/>
            <person name="Kyrpides N."/>
            <person name="Ivanova N."/>
            <person name="Pagani I."/>
            <person name="Johnson E."/>
            <person name="Mukhopadhyay B."/>
            <person name="Anderson I."/>
            <person name="Woyke T."/>
        </authorList>
    </citation>
    <scope>NUCLEOTIDE SEQUENCE [LARGE SCALE GENOMIC DNA]</scope>
    <source>
        <strain evidence="5 6">6</strain>
    </source>
</reference>
<dbReference type="Pfam" id="PF02502">
    <property type="entry name" value="LacAB_rpiB"/>
    <property type="match status" value="1"/>
</dbReference>
<dbReference type="GO" id="GO:0019316">
    <property type="term" value="P:D-allose catabolic process"/>
    <property type="evidence" value="ECO:0007669"/>
    <property type="project" value="TreeGrafter"/>
</dbReference>
<keyword evidence="6" id="KW-1185">Reference proteome</keyword>
<gene>
    <name evidence="5" type="ORF">EubceDRAFT1_1108</name>
</gene>